<dbReference type="EMBL" id="AMZH03014028">
    <property type="protein sequence ID" value="RRT48320.1"/>
    <property type="molecule type" value="Genomic_DNA"/>
</dbReference>
<evidence type="ECO:0000313" key="2">
    <source>
        <dbReference type="Proteomes" id="UP000287651"/>
    </source>
</evidence>
<reference evidence="1 2" key="1">
    <citation type="journal article" date="2014" name="Agronomy (Basel)">
        <title>A Draft Genome Sequence for Ensete ventricosum, the Drought-Tolerant Tree Against Hunger.</title>
        <authorList>
            <person name="Harrison J."/>
            <person name="Moore K.A."/>
            <person name="Paszkiewicz K."/>
            <person name="Jones T."/>
            <person name="Grant M."/>
            <person name="Ambacheew D."/>
            <person name="Muzemil S."/>
            <person name="Studholme D.J."/>
        </authorList>
    </citation>
    <scope>NUCLEOTIDE SEQUENCE [LARGE SCALE GENOMIC DNA]</scope>
</reference>
<organism evidence="1 2">
    <name type="scientific">Ensete ventricosum</name>
    <name type="common">Abyssinian banana</name>
    <name type="synonym">Musa ensete</name>
    <dbReference type="NCBI Taxonomy" id="4639"/>
    <lineage>
        <taxon>Eukaryota</taxon>
        <taxon>Viridiplantae</taxon>
        <taxon>Streptophyta</taxon>
        <taxon>Embryophyta</taxon>
        <taxon>Tracheophyta</taxon>
        <taxon>Spermatophyta</taxon>
        <taxon>Magnoliopsida</taxon>
        <taxon>Liliopsida</taxon>
        <taxon>Zingiberales</taxon>
        <taxon>Musaceae</taxon>
        <taxon>Ensete</taxon>
    </lineage>
</organism>
<evidence type="ECO:0000313" key="1">
    <source>
        <dbReference type="EMBL" id="RRT48320.1"/>
    </source>
</evidence>
<name>A0A426Y9E6_ENSVE</name>
<feature type="non-terminal residue" evidence="1">
    <location>
        <position position="1"/>
    </location>
</feature>
<sequence>SPRHRLVVGRAGVLHWHPVLGRQGSARTGLRYPNAQQGQFLFAGFCSFDQLAVL</sequence>
<accession>A0A426Y9E6</accession>
<feature type="non-terminal residue" evidence="1">
    <location>
        <position position="54"/>
    </location>
</feature>
<comment type="caution">
    <text evidence="1">The sequence shown here is derived from an EMBL/GenBank/DDBJ whole genome shotgun (WGS) entry which is preliminary data.</text>
</comment>
<gene>
    <name evidence="1" type="ORF">B296_00043369</name>
</gene>
<proteinExistence type="predicted"/>
<dbReference type="AlphaFoldDB" id="A0A426Y9E6"/>
<protein>
    <submittedName>
        <fullName evidence="1">Uncharacterized protein</fullName>
    </submittedName>
</protein>
<dbReference type="Proteomes" id="UP000287651">
    <property type="component" value="Unassembled WGS sequence"/>
</dbReference>